<feature type="region of interest" description="Disordered" evidence="11">
    <location>
        <begin position="631"/>
        <end position="661"/>
    </location>
</feature>
<evidence type="ECO:0000256" key="4">
    <source>
        <dbReference type="ARBA" id="ARBA00022692"/>
    </source>
</evidence>
<evidence type="ECO:0000256" key="1">
    <source>
        <dbReference type="ARBA" id="ARBA00004586"/>
    </source>
</evidence>
<dbReference type="GO" id="GO:0061817">
    <property type="term" value="P:endoplasmic reticulum-plasma membrane tethering"/>
    <property type="evidence" value="ECO:0007669"/>
    <property type="project" value="InterPro"/>
</dbReference>
<feature type="domain" description="SMP-LTD" evidence="14">
    <location>
        <begin position="237"/>
        <end position="464"/>
    </location>
</feature>
<evidence type="ECO:0000256" key="8">
    <source>
        <dbReference type="ARBA" id="ARBA00023055"/>
    </source>
</evidence>
<dbReference type="Proteomes" id="UP000012174">
    <property type="component" value="Unassembled WGS sequence"/>
</dbReference>
<feature type="domain" description="C2" evidence="13">
    <location>
        <begin position="649"/>
        <end position="797"/>
    </location>
</feature>
<keyword evidence="10 12" id="KW-0472">Membrane</keyword>
<evidence type="ECO:0000313" key="16">
    <source>
        <dbReference type="Proteomes" id="UP000012174"/>
    </source>
</evidence>
<feature type="compositionally biased region" description="Low complexity" evidence="11">
    <location>
        <begin position="1164"/>
        <end position="1182"/>
    </location>
</feature>
<organism evidence="15 16">
    <name type="scientific">Eutypa lata (strain UCR-EL1)</name>
    <name type="common">Grapevine dieback disease fungus</name>
    <name type="synonym">Eutypa armeniacae</name>
    <dbReference type="NCBI Taxonomy" id="1287681"/>
    <lineage>
        <taxon>Eukaryota</taxon>
        <taxon>Fungi</taxon>
        <taxon>Dikarya</taxon>
        <taxon>Ascomycota</taxon>
        <taxon>Pezizomycotina</taxon>
        <taxon>Sordariomycetes</taxon>
        <taxon>Xylariomycetidae</taxon>
        <taxon>Xylariales</taxon>
        <taxon>Diatrypaceae</taxon>
        <taxon>Eutypa</taxon>
    </lineage>
</organism>
<dbReference type="CDD" id="cd04041">
    <property type="entry name" value="C2A_fungal"/>
    <property type="match status" value="1"/>
</dbReference>
<dbReference type="SUPFAM" id="SSF49562">
    <property type="entry name" value="C2 domain (Calcium/lipid-binding domain, CaLB)"/>
    <property type="match status" value="2"/>
</dbReference>
<feature type="compositionally biased region" description="Basic and acidic residues" evidence="11">
    <location>
        <begin position="28"/>
        <end position="43"/>
    </location>
</feature>
<evidence type="ECO:0000256" key="3">
    <source>
        <dbReference type="ARBA" id="ARBA00022553"/>
    </source>
</evidence>
<feature type="compositionally biased region" description="Acidic residues" evidence="11">
    <location>
        <begin position="1079"/>
        <end position="1094"/>
    </location>
</feature>
<dbReference type="KEGG" id="ela:UCREL1_6538"/>
<dbReference type="OMA" id="WDSDRNT"/>
<dbReference type="Pfam" id="PF00168">
    <property type="entry name" value="C2"/>
    <property type="match status" value="2"/>
</dbReference>
<accession>M7SQI4</accession>
<dbReference type="PANTHER" id="PTHR47348:SF3">
    <property type="entry name" value="MEIOTICALLY UP-REGULATED GENE 190 PROTEIN"/>
    <property type="match status" value="1"/>
</dbReference>
<dbReference type="eggNOG" id="KOG1012">
    <property type="taxonomic scope" value="Eukaryota"/>
</dbReference>
<evidence type="ECO:0000256" key="7">
    <source>
        <dbReference type="ARBA" id="ARBA00022989"/>
    </source>
</evidence>
<feature type="region of interest" description="Disordered" evidence="11">
    <location>
        <begin position="1070"/>
        <end position="1217"/>
    </location>
</feature>
<evidence type="ECO:0000256" key="5">
    <source>
        <dbReference type="ARBA" id="ARBA00022737"/>
    </source>
</evidence>
<dbReference type="InterPro" id="IPR000008">
    <property type="entry name" value="C2_dom"/>
</dbReference>
<feature type="compositionally biased region" description="Basic and acidic residues" evidence="11">
    <location>
        <begin position="631"/>
        <end position="646"/>
    </location>
</feature>
<evidence type="ECO:0000256" key="2">
    <source>
        <dbReference type="ARBA" id="ARBA00022448"/>
    </source>
</evidence>
<feature type="compositionally biased region" description="Basic and acidic residues" evidence="11">
    <location>
        <begin position="690"/>
        <end position="710"/>
    </location>
</feature>
<dbReference type="AlphaFoldDB" id="M7SQI4"/>
<name>M7SQI4_EUTLA</name>
<dbReference type="PROSITE" id="PS51847">
    <property type="entry name" value="SMP"/>
    <property type="match status" value="1"/>
</dbReference>
<feature type="compositionally biased region" description="Polar residues" evidence="11">
    <location>
        <begin position="1116"/>
        <end position="1127"/>
    </location>
</feature>
<dbReference type="InterPro" id="IPR035892">
    <property type="entry name" value="C2_domain_sf"/>
</dbReference>
<keyword evidence="6" id="KW-0256">Endoplasmic reticulum</keyword>
<evidence type="ECO:0000256" key="9">
    <source>
        <dbReference type="ARBA" id="ARBA00023121"/>
    </source>
</evidence>
<reference evidence="16" key="1">
    <citation type="journal article" date="2013" name="Genome Announc.">
        <title>Draft genome sequence of the grapevine dieback fungus Eutypa lata UCR-EL1.</title>
        <authorList>
            <person name="Blanco-Ulate B."/>
            <person name="Rolshausen P.E."/>
            <person name="Cantu D."/>
        </authorList>
    </citation>
    <scope>NUCLEOTIDE SEQUENCE [LARGE SCALE GENOMIC DNA]</scope>
    <source>
        <strain evidence="16">UCR-EL1</strain>
    </source>
</reference>
<feature type="transmembrane region" description="Helical" evidence="12">
    <location>
        <begin position="365"/>
        <end position="383"/>
    </location>
</feature>
<comment type="subcellular location">
    <subcellularLocation>
        <location evidence="1">Endoplasmic reticulum membrane</location>
    </subcellularLocation>
</comment>
<keyword evidence="4 12" id="KW-0812">Transmembrane</keyword>
<dbReference type="CDD" id="cd21676">
    <property type="entry name" value="SMP_Mug190"/>
    <property type="match status" value="1"/>
</dbReference>
<keyword evidence="3" id="KW-0597">Phosphoprotein</keyword>
<evidence type="ECO:0000256" key="12">
    <source>
        <dbReference type="SAM" id="Phobius"/>
    </source>
</evidence>
<dbReference type="Pfam" id="PF25669">
    <property type="entry name" value="SMP_MUG190-like"/>
    <property type="match status" value="1"/>
</dbReference>
<keyword evidence="7 12" id="KW-1133">Transmembrane helix</keyword>
<evidence type="ECO:0000256" key="10">
    <source>
        <dbReference type="ARBA" id="ARBA00023136"/>
    </source>
</evidence>
<dbReference type="GO" id="GO:0005789">
    <property type="term" value="C:endoplasmic reticulum membrane"/>
    <property type="evidence" value="ECO:0007669"/>
    <property type="project" value="UniProtKB-SubCell"/>
</dbReference>
<gene>
    <name evidence="15" type="ORF">UCREL1_6538</name>
</gene>
<dbReference type="Pfam" id="PF25331">
    <property type="entry name" value="C2_Mug190_3rd"/>
    <property type="match status" value="1"/>
</dbReference>
<keyword evidence="16" id="KW-1185">Reference proteome</keyword>
<dbReference type="EMBL" id="KB706647">
    <property type="protein sequence ID" value="EMR66477.1"/>
    <property type="molecule type" value="Genomic_DNA"/>
</dbReference>
<dbReference type="InterPro" id="IPR031468">
    <property type="entry name" value="SMP_LBD"/>
</dbReference>
<dbReference type="InterPro" id="IPR057349">
    <property type="entry name" value="C2_Mug190_3rd"/>
</dbReference>
<feature type="transmembrane region" description="Helical" evidence="12">
    <location>
        <begin position="194"/>
        <end position="210"/>
    </location>
</feature>
<dbReference type="CDD" id="cd04052">
    <property type="entry name" value="C2B_Tricalbin-like"/>
    <property type="match status" value="1"/>
</dbReference>
<proteinExistence type="predicted"/>
<keyword evidence="9" id="KW-0446">Lipid-binding</keyword>
<keyword evidence="2" id="KW-0813">Transport</keyword>
<keyword evidence="8" id="KW-0445">Lipid transport</keyword>
<sequence>MSAQEQHKPGHYSGLNRIPNIKEFAASLDRDKKNRDAQIDKEQKTKRHQGVKEHKNDTPKKKGRGRKVTDPVTGNEVEIEDVDAEYMKQVDNPQLVVPNANLGKEATIKTEATQSGEEYRYNQDITAPPDPVATGATSDVPIHGEKTNVLFHPTPSVSYEPMFGIIEQRATFLCIGVFFAILFIGKFFGGRLLGLFPLAMVVSSGIFLWMKDVIKQGRNIEWSSEQKRGEMATANLIPESVEWMNTLLTVVWGLLNPELFASVADTLEDVMQASVPGIIENVKVADISQGNNPIRILSLRALPDSHMQDVKDEMHKENEKVKDPQELQADEEGGDYYNLEASFAYHAKPSEKSASARAANMGMQMIFYLGIKGLFGVPLPIWVELAGLVGTVRIRLQMSPEPPFLKAVTFTLMGVPSVQAGCTPMLERGVNILNLPVISNFVNWAIKTAASMYVAPKSMTIDLSKMLSGDDIEKETAALGILFVRIHKATGLSKQDRRGSQGGGSDPYITVSFSKFGKPMYCTRVIQDDLNPVFEESCGLLVTPDLLKVDEQLSMELWDSDRSSADDVVGKVELSLQKLIQHPGQMFQQVSKLKGLKAESSMPGELHWEVGFFGKTQFRKALRTDGKDINLPKELRDKKELQDDKGALQSGEEDAVAHTPPDPLWPSGVLSVIVHQIVSLELEDVYGSEGGKRKGGREYEPARDAGEIKEEASKKVPSSYCTILLNDELVYKTRTKVVSSKPIFNAGTERFVRDWRSAIVTVAVRDSRNRQHDPIIGVVPLKLSDLLQTSSQVSRWYPLDGGIGFGRIRISVLFRSVDLKLPPPQLGWDVGTFEFLSDKISSTFAPGSGNSKVKLKLRTGGSSAVVKKEQCNREGDSIEWDISGITNNEKPRLPVRYRYRSPVFFEFHTGGHRSAQHFAAIWLQELADMEDKDFDIPIWKCDNSMRLSQNFITPANVGAIPDIAIEEVGRLRFTGRFKPGTDRDHFRFVSDNDSRETIETWEACFAEGVRQEEVVKEVPPAVQKMHEDSLTHGRDVLAMASDEDKRRWLSKDGTDWSGAFGMDPAELMTSRKSRVGFNPEDEYEPSDDDDESDGDTAGGGSSSALSSPRASKKQSTDLGISDATTDPSDGSSSRDHNNNNSDDGNDGEDGYVLSGAPTNGSAYTGKSSTSPTSPSSSASVMSGGSGGSGSSKNPLKALKDYRSRSRDLHRQQRGLMQWRPMRNAQFAKDEAKYAVRRVTKMGSLSGRQPDVETEIS</sequence>
<dbReference type="InterPro" id="IPR037767">
    <property type="entry name" value="C2A_Mug190-like"/>
</dbReference>
<evidence type="ECO:0000259" key="13">
    <source>
        <dbReference type="PROSITE" id="PS50004"/>
    </source>
</evidence>
<keyword evidence="5" id="KW-0677">Repeat</keyword>
<feature type="domain" description="C2" evidence="13">
    <location>
        <begin position="462"/>
        <end position="591"/>
    </location>
</feature>
<dbReference type="HOGENOM" id="CLU_002125_2_0_1"/>
<feature type="region of interest" description="Disordered" evidence="11">
    <location>
        <begin position="1"/>
        <end position="70"/>
    </location>
</feature>
<feature type="region of interest" description="Disordered" evidence="11">
    <location>
        <begin position="688"/>
        <end position="710"/>
    </location>
</feature>
<dbReference type="GO" id="GO:0006869">
    <property type="term" value="P:lipid transport"/>
    <property type="evidence" value="ECO:0007669"/>
    <property type="project" value="UniProtKB-KW"/>
</dbReference>
<dbReference type="InterPro" id="IPR037765">
    <property type="entry name" value="C2B_Tricalbin"/>
</dbReference>
<protein>
    <submittedName>
        <fullName evidence="15">Putative meiotically up-regulated protein</fullName>
    </submittedName>
</protein>
<evidence type="ECO:0000313" key="15">
    <source>
        <dbReference type="EMBL" id="EMR66477.1"/>
    </source>
</evidence>
<feature type="compositionally biased region" description="Basic and acidic residues" evidence="11">
    <location>
        <begin position="1197"/>
        <end position="1210"/>
    </location>
</feature>
<dbReference type="PROSITE" id="PS50004">
    <property type="entry name" value="C2"/>
    <property type="match status" value="2"/>
</dbReference>
<evidence type="ECO:0000256" key="6">
    <source>
        <dbReference type="ARBA" id="ARBA00022824"/>
    </source>
</evidence>
<feature type="compositionally biased region" description="Basic and acidic residues" evidence="11">
    <location>
        <begin position="50"/>
        <end position="60"/>
    </location>
</feature>
<dbReference type="SMART" id="SM00239">
    <property type="entry name" value="C2"/>
    <property type="match status" value="2"/>
</dbReference>
<dbReference type="PANTHER" id="PTHR47348">
    <property type="entry name" value="MEIOTICALLY UP-REGULATED GENE 190 PROTEIN"/>
    <property type="match status" value="1"/>
</dbReference>
<evidence type="ECO:0000259" key="14">
    <source>
        <dbReference type="PROSITE" id="PS51847"/>
    </source>
</evidence>
<dbReference type="OrthoDB" id="419768at2759"/>
<dbReference type="GO" id="GO:0008289">
    <property type="term" value="F:lipid binding"/>
    <property type="evidence" value="ECO:0007669"/>
    <property type="project" value="UniProtKB-KW"/>
</dbReference>
<dbReference type="Gene3D" id="2.60.40.150">
    <property type="entry name" value="C2 domain"/>
    <property type="match status" value="2"/>
</dbReference>
<evidence type="ECO:0000256" key="11">
    <source>
        <dbReference type="SAM" id="MobiDB-lite"/>
    </source>
</evidence>